<dbReference type="EMBL" id="ML210150">
    <property type="protein sequence ID" value="TFK29261.1"/>
    <property type="molecule type" value="Genomic_DNA"/>
</dbReference>
<feature type="compositionally biased region" description="Low complexity" evidence="2">
    <location>
        <begin position="239"/>
        <end position="256"/>
    </location>
</feature>
<dbReference type="PROSITE" id="PS51419">
    <property type="entry name" value="RAB"/>
    <property type="match status" value="1"/>
</dbReference>
<proteinExistence type="predicted"/>
<dbReference type="AlphaFoldDB" id="A0A5C3LKR8"/>
<feature type="compositionally biased region" description="Acidic residues" evidence="2">
    <location>
        <begin position="272"/>
        <end position="284"/>
    </location>
</feature>
<gene>
    <name evidence="3" type="ORF">FA15DRAFT_664181</name>
</gene>
<feature type="compositionally biased region" description="Pro residues" evidence="2">
    <location>
        <begin position="164"/>
        <end position="175"/>
    </location>
</feature>
<accession>A0A5C3LKR8</accession>
<dbReference type="CDD" id="cd00154">
    <property type="entry name" value="Rab"/>
    <property type="match status" value="1"/>
</dbReference>
<dbReference type="OrthoDB" id="26525at2759"/>
<sequence length="368" mass="41118">MDDDDQTYAPMDPYSRSRFDQGIDSKIVIMGNSGVGKTSLLYRYTQNKFDPKNTTSTSGAFFVTKKVYVNGVKVRLQLWDTAGQERFRSMAPMYYRGANAALVLYDITNESTFNDVRGWLEELKKNCPPELLIYVVGAKADLSHRRQVTEDKVRLSFATWFPRPAKPPPPAPPPTTIGSYIRPRFTSFPGLKSPTFGTSSSPTTTSPETPAYLDLPSGRSSAQQRNVTTGQTRPRTAGSLTRSNTSSTSRTPQSSRFGFSGYDNLDNSSNSIEEEDESGDDEQEWGLTKNMRLFEVSAKDDNGIQTLFDDLITSIIVRKDAIEQDNDLRKRDSVTLSTVNQPTWNAQAEAEEAREKAQQQRAGSWNCC</sequence>
<dbReference type="GO" id="GO:0005525">
    <property type="term" value="F:GTP binding"/>
    <property type="evidence" value="ECO:0007669"/>
    <property type="project" value="InterPro"/>
</dbReference>
<feature type="compositionally biased region" description="Polar residues" evidence="2">
    <location>
        <begin position="218"/>
        <end position="234"/>
    </location>
</feature>
<keyword evidence="4" id="KW-1185">Reference proteome</keyword>
<reference evidence="3 4" key="1">
    <citation type="journal article" date="2019" name="Nat. Ecol. Evol.">
        <title>Megaphylogeny resolves global patterns of mushroom evolution.</title>
        <authorList>
            <person name="Varga T."/>
            <person name="Krizsan K."/>
            <person name="Foldi C."/>
            <person name="Dima B."/>
            <person name="Sanchez-Garcia M."/>
            <person name="Sanchez-Ramirez S."/>
            <person name="Szollosi G.J."/>
            <person name="Szarkandi J.G."/>
            <person name="Papp V."/>
            <person name="Albert L."/>
            <person name="Andreopoulos W."/>
            <person name="Angelini C."/>
            <person name="Antonin V."/>
            <person name="Barry K.W."/>
            <person name="Bougher N.L."/>
            <person name="Buchanan P."/>
            <person name="Buyck B."/>
            <person name="Bense V."/>
            <person name="Catcheside P."/>
            <person name="Chovatia M."/>
            <person name="Cooper J."/>
            <person name="Damon W."/>
            <person name="Desjardin D."/>
            <person name="Finy P."/>
            <person name="Geml J."/>
            <person name="Haridas S."/>
            <person name="Hughes K."/>
            <person name="Justo A."/>
            <person name="Karasinski D."/>
            <person name="Kautmanova I."/>
            <person name="Kiss B."/>
            <person name="Kocsube S."/>
            <person name="Kotiranta H."/>
            <person name="LaButti K.M."/>
            <person name="Lechner B.E."/>
            <person name="Liimatainen K."/>
            <person name="Lipzen A."/>
            <person name="Lukacs Z."/>
            <person name="Mihaltcheva S."/>
            <person name="Morgado L.N."/>
            <person name="Niskanen T."/>
            <person name="Noordeloos M.E."/>
            <person name="Ohm R.A."/>
            <person name="Ortiz-Santana B."/>
            <person name="Ovrebo C."/>
            <person name="Racz N."/>
            <person name="Riley R."/>
            <person name="Savchenko A."/>
            <person name="Shiryaev A."/>
            <person name="Soop K."/>
            <person name="Spirin V."/>
            <person name="Szebenyi C."/>
            <person name="Tomsovsky M."/>
            <person name="Tulloss R.E."/>
            <person name="Uehling J."/>
            <person name="Grigoriev I.V."/>
            <person name="Vagvolgyi C."/>
            <person name="Papp T."/>
            <person name="Martin F.M."/>
            <person name="Miettinen O."/>
            <person name="Hibbett D.S."/>
            <person name="Nagy L.G."/>
        </authorList>
    </citation>
    <scope>NUCLEOTIDE SEQUENCE [LARGE SCALE GENOMIC DNA]</scope>
    <source>
        <strain evidence="3 4">CBS 121175</strain>
    </source>
</reference>
<dbReference type="PRINTS" id="PR00449">
    <property type="entry name" value="RASTRNSFRMNG"/>
</dbReference>
<dbReference type="STRING" id="230819.A0A5C3LKR8"/>
<dbReference type="NCBIfam" id="TIGR00231">
    <property type="entry name" value="small_GTP"/>
    <property type="match status" value="1"/>
</dbReference>
<dbReference type="FunFam" id="3.40.50.300:FF:000808">
    <property type="entry name" value="Small GTP-binding protein, putative"/>
    <property type="match status" value="1"/>
</dbReference>
<dbReference type="SMART" id="SM00176">
    <property type="entry name" value="RAN"/>
    <property type="match status" value="1"/>
</dbReference>
<protein>
    <submittedName>
        <fullName evidence="3">Ras-domain-containing protein</fullName>
    </submittedName>
</protein>
<name>A0A5C3LKR8_COPMA</name>
<feature type="region of interest" description="Disordered" evidence="2">
    <location>
        <begin position="160"/>
        <end position="285"/>
    </location>
</feature>
<keyword evidence="1" id="KW-0547">Nucleotide-binding</keyword>
<evidence type="ECO:0000313" key="4">
    <source>
        <dbReference type="Proteomes" id="UP000307440"/>
    </source>
</evidence>
<dbReference type="PROSITE" id="PS51421">
    <property type="entry name" value="RAS"/>
    <property type="match status" value="1"/>
</dbReference>
<dbReference type="SMART" id="SM00173">
    <property type="entry name" value="RAS"/>
    <property type="match status" value="1"/>
</dbReference>
<evidence type="ECO:0000256" key="2">
    <source>
        <dbReference type="SAM" id="MobiDB-lite"/>
    </source>
</evidence>
<dbReference type="InterPro" id="IPR005225">
    <property type="entry name" value="Small_GTP-bd"/>
</dbReference>
<dbReference type="Gene3D" id="3.40.50.300">
    <property type="entry name" value="P-loop containing nucleotide triphosphate hydrolases"/>
    <property type="match status" value="1"/>
</dbReference>
<dbReference type="GO" id="GO:0003924">
    <property type="term" value="F:GTPase activity"/>
    <property type="evidence" value="ECO:0007669"/>
    <property type="project" value="InterPro"/>
</dbReference>
<dbReference type="Pfam" id="PF00071">
    <property type="entry name" value="Ras"/>
    <property type="match status" value="1"/>
</dbReference>
<dbReference type="SMART" id="SM00175">
    <property type="entry name" value="RAB"/>
    <property type="match status" value="1"/>
</dbReference>
<dbReference type="InterPro" id="IPR027417">
    <property type="entry name" value="P-loop_NTPase"/>
</dbReference>
<evidence type="ECO:0000256" key="1">
    <source>
        <dbReference type="ARBA" id="ARBA00022741"/>
    </source>
</evidence>
<feature type="compositionally biased region" description="Low complexity" evidence="2">
    <location>
        <begin position="193"/>
        <end position="210"/>
    </location>
</feature>
<evidence type="ECO:0000313" key="3">
    <source>
        <dbReference type="EMBL" id="TFK29261.1"/>
    </source>
</evidence>
<dbReference type="InterPro" id="IPR001806">
    <property type="entry name" value="Small_GTPase"/>
</dbReference>
<dbReference type="SUPFAM" id="SSF52540">
    <property type="entry name" value="P-loop containing nucleoside triphosphate hydrolases"/>
    <property type="match status" value="1"/>
</dbReference>
<dbReference type="Proteomes" id="UP000307440">
    <property type="component" value="Unassembled WGS sequence"/>
</dbReference>
<organism evidence="3 4">
    <name type="scientific">Coprinopsis marcescibilis</name>
    <name type="common">Agaric fungus</name>
    <name type="synonym">Psathyrella marcescibilis</name>
    <dbReference type="NCBI Taxonomy" id="230819"/>
    <lineage>
        <taxon>Eukaryota</taxon>
        <taxon>Fungi</taxon>
        <taxon>Dikarya</taxon>
        <taxon>Basidiomycota</taxon>
        <taxon>Agaricomycotina</taxon>
        <taxon>Agaricomycetes</taxon>
        <taxon>Agaricomycetidae</taxon>
        <taxon>Agaricales</taxon>
        <taxon>Agaricineae</taxon>
        <taxon>Psathyrellaceae</taxon>
        <taxon>Coprinopsis</taxon>
    </lineage>
</organism>
<dbReference type="PANTHER" id="PTHR47978">
    <property type="match status" value="1"/>
</dbReference>
<dbReference type="SMART" id="SM00174">
    <property type="entry name" value="RHO"/>
    <property type="match status" value="1"/>
</dbReference>